<evidence type="ECO:0000256" key="2">
    <source>
        <dbReference type="ARBA" id="ARBA00022475"/>
    </source>
</evidence>
<feature type="transmembrane region" description="Helical" evidence="8">
    <location>
        <begin position="166"/>
        <end position="188"/>
    </location>
</feature>
<keyword evidence="4 8" id="KW-0812">Transmembrane</keyword>
<evidence type="ECO:0000256" key="7">
    <source>
        <dbReference type="ARBA" id="ARBA00024033"/>
    </source>
</evidence>
<protein>
    <recommendedName>
        <fullName evidence="11">Polyprenol-phosphate-mannose-dependent alpha-(1-2)-phosphatidylinositol mannoside mannosyltransferase</fullName>
    </recommendedName>
</protein>
<feature type="transmembrane region" description="Helical" evidence="8">
    <location>
        <begin position="284"/>
        <end position="300"/>
    </location>
</feature>
<dbReference type="InterPro" id="IPR018584">
    <property type="entry name" value="GT87"/>
</dbReference>
<dbReference type="KEGG" id="cvt:B843_11350"/>
<dbReference type="GO" id="GO:0016758">
    <property type="term" value="F:hexosyltransferase activity"/>
    <property type="evidence" value="ECO:0007669"/>
    <property type="project" value="InterPro"/>
</dbReference>
<dbReference type="eggNOG" id="COG5650">
    <property type="taxonomic scope" value="Bacteria"/>
</dbReference>
<evidence type="ECO:0008006" key="11">
    <source>
        <dbReference type="Google" id="ProtNLM"/>
    </source>
</evidence>
<comment type="subcellular location">
    <subcellularLocation>
        <location evidence="1">Cell membrane</location>
        <topology evidence="1">Multi-pass membrane protein</topology>
    </subcellularLocation>
</comment>
<feature type="transmembrane region" description="Helical" evidence="8">
    <location>
        <begin position="336"/>
        <end position="356"/>
    </location>
</feature>
<evidence type="ECO:0000256" key="1">
    <source>
        <dbReference type="ARBA" id="ARBA00004651"/>
    </source>
</evidence>
<feature type="transmembrane region" description="Helical" evidence="8">
    <location>
        <begin position="94"/>
        <end position="113"/>
    </location>
</feature>
<comment type="similarity">
    <text evidence="7">Belongs to the glycosyltransferase 87 family.</text>
</comment>
<feature type="transmembrane region" description="Helical" evidence="8">
    <location>
        <begin position="256"/>
        <end position="277"/>
    </location>
</feature>
<gene>
    <name evidence="9" type="ORF">B843_11350</name>
</gene>
<proteinExistence type="inferred from homology"/>
<evidence type="ECO:0000256" key="5">
    <source>
        <dbReference type="ARBA" id="ARBA00022989"/>
    </source>
</evidence>
<keyword evidence="5 8" id="KW-1133">Transmembrane helix</keyword>
<keyword evidence="6 8" id="KW-0472">Membrane</keyword>
<evidence type="ECO:0000313" key="10">
    <source>
        <dbReference type="Proteomes" id="UP000019222"/>
    </source>
</evidence>
<feature type="transmembrane region" description="Helical" evidence="8">
    <location>
        <begin position="376"/>
        <end position="395"/>
    </location>
</feature>
<accession>W5YAT2</accession>
<sequence>MSVRSLRSLPTLLVIFAAIAAFVIYREAFIYDEAHAFQAAPIDLQVYRLAGQQVASGGNLYDGDFIPGLPFTYPPFAGMIFSWFASWSTTATTWGWQGLNFFSMVAVIAMVFGTKVRAGFGVWLLAVLIAISSFGLDSIHGSFFYGQINPLLMLLVALDFLPKRNLGGIGVGLAAGLKLTPAFFVIVFLAQKRYLAALTSFITFLATVALGFATIPDASRFWTNAISDSSRVGEHTNPGAQSLRSVMLRVFGVDNMAAWLVAAIITVVLIWVGLRYATKHHSPAVAMSLAGIGACLISPFTWFHHWVWVVPAMACLIVWVDGLATRASSGLVRQASAFVGAGAVVAITLPQLTWIISKPLNFFSQADYPDRLYNAAFSAVGAAIIVGYVAFNVALTLTRRFGRKAVVAGAASAVAPS</sequence>
<evidence type="ECO:0000256" key="4">
    <source>
        <dbReference type="ARBA" id="ARBA00022692"/>
    </source>
</evidence>
<keyword evidence="3" id="KW-0808">Transferase</keyword>
<feature type="transmembrane region" description="Helical" evidence="8">
    <location>
        <begin position="120"/>
        <end position="146"/>
    </location>
</feature>
<dbReference type="PATRIC" id="fig|1224164.3.peg.2287"/>
<dbReference type="RefSeq" id="WP_025253633.1">
    <property type="nucleotide sequence ID" value="NZ_CP004353.1"/>
</dbReference>
<dbReference type="Proteomes" id="UP000019222">
    <property type="component" value="Chromosome"/>
</dbReference>
<keyword evidence="10" id="KW-1185">Reference proteome</keyword>
<feature type="transmembrane region" description="Helical" evidence="8">
    <location>
        <begin position="195"/>
        <end position="215"/>
    </location>
</feature>
<reference evidence="9 10" key="1">
    <citation type="submission" date="2013-02" db="EMBL/GenBank/DDBJ databases">
        <title>The complete genome sequence of Corynebacterium vitaeruminis DSM 20294.</title>
        <authorList>
            <person name="Ruckert C."/>
            <person name="Albersmeier A."/>
            <person name="Kalinowski J."/>
        </authorList>
    </citation>
    <scope>NUCLEOTIDE SEQUENCE [LARGE SCALE GENOMIC DNA]</scope>
    <source>
        <strain evidence="10">ATCC 10234</strain>
    </source>
</reference>
<evidence type="ECO:0000256" key="8">
    <source>
        <dbReference type="SAM" id="Phobius"/>
    </source>
</evidence>
<dbReference type="AlphaFoldDB" id="W5YAT2"/>
<evidence type="ECO:0000256" key="6">
    <source>
        <dbReference type="ARBA" id="ARBA00023136"/>
    </source>
</evidence>
<feature type="transmembrane region" description="Helical" evidence="8">
    <location>
        <begin position="306"/>
        <end position="324"/>
    </location>
</feature>
<dbReference type="STRING" id="1224164.B843_11350"/>
<organism evidence="9 10">
    <name type="scientific">Corynebacterium vitaeruminis DSM 20294</name>
    <dbReference type="NCBI Taxonomy" id="1224164"/>
    <lineage>
        <taxon>Bacteria</taxon>
        <taxon>Bacillati</taxon>
        <taxon>Actinomycetota</taxon>
        <taxon>Actinomycetes</taxon>
        <taxon>Mycobacteriales</taxon>
        <taxon>Corynebacteriaceae</taxon>
        <taxon>Corynebacterium</taxon>
    </lineage>
</organism>
<keyword evidence="2" id="KW-1003">Cell membrane</keyword>
<dbReference type="GO" id="GO:0005886">
    <property type="term" value="C:plasma membrane"/>
    <property type="evidence" value="ECO:0007669"/>
    <property type="project" value="UniProtKB-SubCell"/>
</dbReference>
<name>W5YAT2_9CORY</name>
<dbReference type="EMBL" id="CP004353">
    <property type="protein sequence ID" value="AHI23648.1"/>
    <property type="molecule type" value="Genomic_DNA"/>
</dbReference>
<feature type="transmembrane region" description="Helical" evidence="8">
    <location>
        <begin position="12"/>
        <end position="31"/>
    </location>
</feature>
<evidence type="ECO:0000313" key="9">
    <source>
        <dbReference type="EMBL" id="AHI23648.1"/>
    </source>
</evidence>
<evidence type="ECO:0000256" key="3">
    <source>
        <dbReference type="ARBA" id="ARBA00022679"/>
    </source>
</evidence>
<dbReference type="HOGENOM" id="CLU_034641_0_0_11"/>
<dbReference type="Pfam" id="PF09594">
    <property type="entry name" value="GT87"/>
    <property type="match status" value="1"/>
</dbReference>